<dbReference type="Pfam" id="PF01408">
    <property type="entry name" value="GFO_IDH_MocA"/>
    <property type="match status" value="1"/>
</dbReference>
<dbReference type="Gene3D" id="3.40.50.720">
    <property type="entry name" value="NAD(P)-binding Rossmann-like Domain"/>
    <property type="match status" value="1"/>
</dbReference>
<feature type="domain" description="GFO/IDH/MocA-like oxidoreductase" evidence="2">
    <location>
        <begin position="133"/>
        <end position="254"/>
    </location>
</feature>
<accession>A0A248UGI5</accession>
<dbReference type="GO" id="GO:0033712">
    <property type="term" value="F:1,5-anhydro-D-fructose reductase (1,5-anhydro-D-mannitol-forming) activity"/>
    <property type="evidence" value="ECO:0007669"/>
    <property type="project" value="UniProtKB-EC"/>
</dbReference>
<dbReference type="OrthoDB" id="9792935at2"/>
<dbReference type="InterPro" id="IPR036291">
    <property type="entry name" value="NAD(P)-bd_dom_sf"/>
</dbReference>
<dbReference type="GO" id="GO:0000166">
    <property type="term" value="F:nucleotide binding"/>
    <property type="evidence" value="ECO:0007669"/>
    <property type="project" value="InterPro"/>
</dbReference>
<reference evidence="4 6" key="2">
    <citation type="submission" date="2019-09" db="EMBL/GenBank/DDBJ databases">
        <title>Biological control of the noxious weed angled onion (Allium triquetrum) thwarted by endophytic bacteria in Victoria, Australia.</title>
        <authorList>
            <person name="Tehranchian P."/>
            <person name="Adair R.J."/>
            <person name="Van T.H."/>
            <person name="Morrison P.D."/>
            <person name="Williams H."/>
            <person name="Lawrie A.C."/>
        </authorList>
    </citation>
    <scope>NUCLEOTIDE SEQUENCE [LARGE SCALE GENOMIC DNA]</scope>
    <source>
        <strain evidence="4 6">RPTAtOch1</strain>
    </source>
</reference>
<dbReference type="InterPro" id="IPR051450">
    <property type="entry name" value="Gfo/Idh/MocA_Oxidoreductases"/>
</dbReference>
<dbReference type="AlphaFoldDB" id="A0A248UGI5"/>
<proteinExistence type="predicted"/>
<reference evidence="3 5" key="1">
    <citation type="submission" date="2017-07" db="EMBL/GenBank/DDBJ databases">
        <title>Phylogenetic study on the rhizospheric bacterium Ochrobactrum sp. A44.</title>
        <authorList>
            <person name="Krzyzanowska D.M."/>
            <person name="Ossowicki A."/>
            <person name="Rajewska M."/>
            <person name="Maciag T."/>
            <person name="Kaczynski Z."/>
            <person name="Czerwicka M."/>
            <person name="Jafra S."/>
        </authorList>
    </citation>
    <scope>NUCLEOTIDE SEQUENCE [LARGE SCALE GENOMIC DNA]</scope>
    <source>
        <strain evidence="3 5">A44</strain>
    </source>
</reference>
<evidence type="ECO:0000313" key="3">
    <source>
        <dbReference type="EMBL" id="ASV85732.1"/>
    </source>
</evidence>
<dbReference type="SUPFAM" id="SSF51735">
    <property type="entry name" value="NAD(P)-binding Rossmann-fold domains"/>
    <property type="match status" value="1"/>
</dbReference>
<dbReference type="RefSeq" id="WP_095447667.1">
    <property type="nucleotide sequence ID" value="NZ_CP022604.1"/>
</dbReference>
<protein>
    <submittedName>
        <fullName evidence="3">1,5-anhydro-D-fructose reductase</fullName>
        <ecNumber evidence="3">1.1.1.292</ecNumber>
    </submittedName>
    <submittedName>
        <fullName evidence="4">Gfo/Idh/MocA family oxidoreductase</fullName>
    </submittedName>
</protein>
<dbReference type="SUPFAM" id="SSF55347">
    <property type="entry name" value="Glyceraldehyde-3-phosphate dehydrogenase-like, C-terminal domain"/>
    <property type="match status" value="1"/>
</dbReference>
<dbReference type="InterPro" id="IPR000683">
    <property type="entry name" value="Gfo/Idh/MocA-like_OxRdtase_N"/>
</dbReference>
<sequence length="337" mass="35631">MAKWGLIGASTIAKEWVIGAIRAPNKSIVGEVVSVYSTNAERGETYARENGIARSVTSLDALLSDPEIDAVYISTTNELHRDQAIAAAKAGKHILCEKPLALTIGDAHEMLKAVREAGVVAGTNHHLRNAASHRAMRDAIAQGKIGKVLAARVFHAVYLPPHLQGWRIERSDAGGGVILDITVHDADTLRFVLGENPVEAVAFSQQGGLSGKGIEDGVMGALRFPSGAIAQFHDAFTTKYAETGFEVHGSEGSLIARNVMTQKPVGIVTLRDKDGERELPLDHKNLYETALLAFHEAMAGKGQPSATLVDGIWSLATGLAVADAAKTGKATAVHSGL</sequence>
<name>A0A248UGI5_9HYPH</name>
<dbReference type="EC" id="1.1.1.292" evidence="3"/>
<dbReference type="Proteomes" id="UP000327108">
    <property type="component" value="Unassembled WGS sequence"/>
</dbReference>
<evidence type="ECO:0000259" key="2">
    <source>
        <dbReference type="Pfam" id="PF22725"/>
    </source>
</evidence>
<keyword evidence="6" id="KW-1185">Reference proteome</keyword>
<organism evidence="3 5">
    <name type="scientific">Ochrobactrum quorumnocens</name>
    <dbReference type="NCBI Taxonomy" id="271865"/>
    <lineage>
        <taxon>Bacteria</taxon>
        <taxon>Pseudomonadati</taxon>
        <taxon>Pseudomonadota</taxon>
        <taxon>Alphaproteobacteria</taxon>
        <taxon>Hyphomicrobiales</taxon>
        <taxon>Brucellaceae</taxon>
        <taxon>Brucella/Ochrobactrum group</taxon>
        <taxon>Ochrobactrum</taxon>
    </lineage>
</organism>
<dbReference type="Gene3D" id="3.30.360.10">
    <property type="entry name" value="Dihydrodipicolinate Reductase, domain 2"/>
    <property type="match status" value="1"/>
</dbReference>
<evidence type="ECO:0000313" key="6">
    <source>
        <dbReference type="Proteomes" id="UP000327108"/>
    </source>
</evidence>
<dbReference type="KEGG" id="och:CES85_2562"/>
<keyword evidence="3" id="KW-0560">Oxidoreductase</keyword>
<dbReference type="Proteomes" id="UP000215256">
    <property type="component" value="Chromosome 1"/>
</dbReference>
<dbReference type="PANTHER" id="PTHR43377:SF1">
    <property type="entry name" value="BILIVERDIN REDUCTASE A"/>
    <property type="match status" value="1"/>
</dbReference>
<feature type="domain" description="Gfo/Idh/MocA-like oxidoreductase N-terminal" evidence="1">
    <location>
        <begin position="3"/>
        <end position="125"/>
    </location>
</feature>
<dbReference type="InterPro" id="IPR055170">
    <property type="entry name" value="GFO_IDH_MocA-like_dom"/>
</dbReference>
<evidence type="ECO:0000313" key="4">
    <source>
        <dbReference type="EMBL" id="KAA9369270.1"/>
    </source>
</evidence>
<dbReference type="PANTHER" id="PTHR43377">
    <property type="entry name" value="BILIVERDIN REDUCTASE A"/>
    <property type="match status" value="1"/>
</dbReference>
<dbReference type="Pfam" id="PF22725">
    <property type="entry name" value="GFO_IDH_MocA_C3"/>
    <property type="match status" value="1"/>
</dbReference>
<evidence type="ECO:0000313" key="5">
    <source>
        <dbReference type="Proteomes" id="UP000215256"/>
    </source>
</evidence>
<dbReference type="EMBL" id="CP022604">
    <property type="protein sequence ID" value="ASV85732.1"/>
    <property type="molecule type" value="Genomic_DNA"/>
</dbReference>
<gene>
    <name evidence="3" type="primary">afr</name>
    <name evidence="3" type="ORF">CES85_2562</name>
    <name evidence="4" type="ORF">F3W84_07315</name>
</gene>
<dbReference type="EMBL" id="VYXQ01000005">
    <property type="protein sequence ID" value="KAA9369270.1"/>
    <property type="molecule type" value="Genomic_DNA"/>
</dbReference>
<evidence type="ECO:0000259" key="1">
    <source>
        <dbReference type="Pfam" id="PF01408"/>
    </source>
</evidence>